<reference evidence="1" key="2">
    <citation type="submission" date="2020-05" db="UniProtKB">
        <authorList>
            <consortium name="EnsemblMetazoa"/>
        </authorList>
    </citation>
    <scope>IDENTIFICATION</scope>
    <source>
        <strain evidence="1">IAEA</strain>
    </source>
</reference>
<name>A0A1A9ZSE6_GLOPL</name>
<dbReference type="AlphaFoldDB" id="A0A1A9ZSE6"/>
<reference evidence="2" key="1">
    <citation type="submission" date="2014-03" db="EMBL/GenBank/DDBJ databases">
        <authorList>
            <person name="Aksoy S."/>
            <person name="Warren W."/>
            <person name="Wilson R.K."/>
        </authorList>
    </citation>
    <scope>NUCLEOTIDE SEQUENCE [LARGE SCALE GENOMIC DNA]</scope>
    <source>
        <strain evidence="2">IAEA</strain>
    </source>
</reference>
<dbReference type="Proteomes" id="UP000092445">
    <property type="component" value="Unassembled WGS sequence"/>
</dbReference>
<proteinExistence type="predicted"/>
<organism evidence="1 2">
    <name type="scientific">Glossina pallidipes</name>
    <name type="common">Tsetse fly</name>
    <dbReference type="NCBI Taxonomy" id="7398"/>
    <lineage>
        <taxon>Eukaryota</taxon>
        <taxon>Metazoa</taxon>
        <taxon>Ecdysozoa</taxon>
        <taxon>Arthropoda</taxon>
        <taxon>Hexapoda</taxon>
        <taxon>Insecta</taxon>
        <taxon>Pterygota</taxon>
        <taxon>Neoptera</taxon>
        <taxon>Endopterygota</taxon>
        <taxon>Diptera</taxon>
        <taxon>Brachycera</taxon>
        <taxon>Muscomorpha</taxon>
        <taxon>Hippoboscoidea</taxon>
        <taxon>Glossinidae</taxon>
        <taxon>Glossina</taxon>
    </lineage>
</organism>
<evidence type="ECO:0000313" key="2">
    <source>
        <dbReference type="Proteomes" id="UP000092445"/>
    </source>
</evidence>
<accession>A0A1A9ZSE6</accession>
<protein>
    <submittedName>
        <fullName evidence="1">Uncharacterized protein</fullName>
    </submittedName>
</protein>
<keyword evidence="2" id="KW-1185">Reference proteome</keyword>
<dbReference type="VEuPathDB" id="VectorBase:GPAI023527"/>
<evidence type="ECO:0000313" key="1">
    <source>
        <dbReference type="EnsemblMetazoa" id="GPAI023527-PA"/>
    </source>
</evidence>
<dbReference type="EnsemblMetazoa" id="GPAI023527-RA">
    <property type="protein sequence ID" value="GPAI023527-PA"/>
    <property type="gene ID" value="GPAI023527"/>
</dbReference>
<sequence length="108" mass="12507">MEEELIKYNRQEMCYKCLPGFRDKMVKRSLGSYIERSGNVETETSLDIKPMMQSVDSSVPSTDDPQNSAIEKIFGSSKRKDDIVEIKIEKEGQEKKKERIAINLKKFL</sequence>